<protein>
    <submittedName>
        <fullName evidence="1">Uncharacterized protein</fullName>
    </submittedName>
</protein>
<sequence>MVARVWLLRELMIKTKLIMKQSNIRNMIKVQMLSVYIMKMFVKIIQTSF</sequence>
<reference evidence="1" key="1">
    <citation type="submission" date="2012-05" db="EMBL/GenBank/DDBJ databases">
        <authorList>
            <person name="Krishnakumar V."/>
            <person name="Cheung F."/>
            <person name="Xiao Y."/>
            <person name="Chan A."/>
            <person name="Moskal W.A."/>
            <person name="Town C.D."/>
        </authorList>
    </citation>
    <scope>NUCLEOTIDE SEQUENCE</scope>
</reference>
<proteinExistence type="evidence at transcript level"/>
<dbReference type="AlphaFoldDB" id="I3S3Z6"/>
<name>I3S3Z6_LOTJA</name>
<organism evidence="1">
    <name type="scientific">Lotus japonicus</name>
    <name type="common">Lotus corniculatus var. japonicus</name>
    <dbReference type="NCBI Taxonomy" id="34305"/>
    <lineage>
        <taxon>Eukaryota</taxon>
        <taxon>Viridiplantae</taxon>
        <taxon>Streptophyta</taxon>
        <taxon>Embryophyta</taxon>
        <taxon>Tracheophyta</taxon>
        <taxon>Spermatophyta</taxon>
        <taxon>Magnoliopsida</taxon>
        <taxon>eudicotyledons</taxon>
        <taxon>Gunneridae</taxon>
        <taxon>Pentapetalae</taxon>
        <taxon>rosids</taxon>
        <taxon>fabids</taxon>
        <taxon>Fabales</taxon>
        <taxon>Fabaceae</taxon>
        <taxon>Papilionoideae</taxon>
        <taxon>50 kb inversion clade</taxon>
        <taxon>NPAAA clade</taxon>
        <taxon>Hologalegina</taxon>
        <taxon>robinioid clade</taxon>
        <taxon>Loteae</taxon>
        <taxon>Lotus</taxon>
    </lineage>
</organism>
<accession>I3S3Z6</accession>
<evidence type="ECO:0000313" key="1">
    <source>
        <dbReference type="EMBL" id="AFK34988.1"/>
    </source>
</evidence>
<dbReference type="EMBL" id="BT135193">
    <property type="protein sequence ID" value="AFK34988.1"/>
    <property type="molecule type" value="mRNA"/>
</dbReference>